<dbReference type="AlphaFoldDB" id="A0A5N5TGE9"/>
<evidence type="ECO:0000313" key="3">
    <source>
        <dbReference type="Proteomes" id="UP000326759"/>
    </source>
</evidence>
<organism evidence="2 3">
    <name type="scientific">Armadillidium nasatum</name>
    <dbReference type="NCBI Taxonomy" id="96803"/>
    <lineage>
        <taxon>Eukaryota</taxon>
        <taxon>Metazoa</taxon>
        <taxon>Ecdysozoa</taxon>
        <taxon>Arthropoda</taxon>
        <taxon>Crustacea</taxon>
        <taxon>Multicrustacea</taxon>
        <taxon>Malacostraca</taxon>
        <taxon>Eumalacostraca</taxon>
        <taxon>Peracarida</taxon>
        <taxon>Isopoda</taxon>
        <taxon>Oniscidea</taxon>
        <taxon>Crinocheta</taxon>
        <taxon>Armadillidiidae</taxon>
        <taxon>Armadillidium</taxon>
    </lineage>
</organism>
<dbReference type="Proteomes" id="UP000326759">
    <property type="component" value="Unassembled WGS sequence"/>
</dbReference>
<accession>A0A5N5TGE9</accession>
<name>A0A5N5TGE9_9CRUS</name>
<proteinExistence type="predicted"/>
<keyword evidence="1" id="KW-0175">Coiled coil</keyword>
<sequence length="102" mass="12385">MDRKMNELFSLYSETEREISNLETEFNHVELKKKKLQQLTACHIAKICPQYSKRQKIYRENIYESRGIMQRYFRIFIRDKPFFIRGTGSKIGEKMGGRRKSW</sequence>
<evidence type="ECO:0000313" key="2">
    <source>
        <dbReference type="EMBL" id="KAB7505551.1"/>
    </source>
</evidence>
<reference evidence="2 3" key="1">
    <citation type="journal article" date="2019" name="PLoS Biol.">
        <title>Sex chromosomes control vertical transmission of feminizing Wolbachia symbionts in an isopod.</title>
        <authorList>
            <person name="Becking T."/>
            <person name="Chebbi M.A."/>
            <person name="Giraud I."/>
            <person name="Moumen B."/>
            <person name="Laverre T."/>
            <person name="Caubet Y."/>
            <person name="Peccoud J."/>
            <person name="Gilbert C."/>
            <person name="Cordaux R."/>
        </authorList>
    </citation>
    <scope>NUCLEOTIDE SEQUENCE [LARGE SCALE GENOMIC DNA]</scope>
    <source>
        <strain evidence="2">ANa2</strain>
        <tissue evidence="2">Whole body excluding digestive tract and cuticle</tissue>
    </source>
</reference>
<gene>
    <name evidence="2" type="ORF">Anas_00301</name>
</gene>
<evidence type="ECO:0000256" key="1">
    <source>
        <dbReference type="SAM" id="Coils"/>
    </source>
</evidence>
<protein>
    <submittedName>
        <fullName evidence="2">Uncharacterized protein</fullName>
    </submittedName>
</protein>
<keyword evidence="3" id="KW-1185">Reference proteome</keyword>
<dbReference type="EMBL" id="SEYY01001196">
    <property type="protein sequence ID" value="KAB7505551.1"/>
    <property type="molecule type" value="Genomic_DNA"/>
</dbReference>
<comment type="caution">
    <text evidence="2">The sequence shown here is derived from an EMBL/GenBank/DDBJ whole genome shotgun (WGS) entry which is preliminary data.</text>
</comment>
<feature type="coiled-coil region" evidence="1">
    <location>
        <begin position="5"/>
        <end position="39"/>
    </location>
</feature>